<keyword evidence="14" id="KW-1185">Reference proteome</keyword>
<evidence type="ECO:0008006" key="15">
    <source>
        <dbReference type="Google" id="ProtNLM"/>
    </source>
</evidence>
<dbReference type="GeneTree" id="ENSGT00940000157145"/>
<feature type="transmembrane region" description="Helical" evidence="10">
    <location>
        <begin position="108"/>
        <end position="130"/>
    </location>
</feature>
<evidence type="ECO:0000313" key="14">
    <source>
        <dbReference type="Proteomes" id="UP000694392"/>
    </source>
</evidence>
<name>A0A8D0GRQ7_SPHPU</name>
<dbReference type="PANTHER" id="PTHR24223:SF339">
    <property type="entry name" value="ATP-BINDING CASSETTE SUB-FAMILY C MEMBER 6"/>
    <property type="match status" value="1"/>
</dbReference>
<accession>A0A8D0GRQ7</accession>
<keyword evidence="8 10" id="KW-1133">Transmembrane helix</keyword>
<dbReference type="PANTHER" id="PTHR24223">
    <property type="entry name" value="ATP-BINDING CASSETTE SUB-FAMILY C"/>
    <property type="match status" value="1"/>
</dbReference>
<dbReference type="OMA" id="IRARITM"/>
<dbReference type="InterPro" id="IPR003593">
    <property type="entry name" value="AAA+_ATPase"/>
</dbReference>
<keyword evidence="7" id="KW-0067">ATP-binding</keyword>
<dbReference type="Pfam" id="PF00005">
    <property type="entry name" value="ABC_tran"/>
    <property type="match status" value="1"/>
</dbReference>
<dbReference type="AlphaFoldDB" id="A0A8D0GRQ7"/>
<evidence type="ECO:0000313" key="13">
    <source>
        <dbReference type="Ensembl" id="ENSSPUP00000009222.1"/>
    </source>
</evidence>
<dbReference type="GO" id="GO:0140359">
    <property type="term" value="F:ABC-type transporter activity"/>
    <property type="evidence" value="ECO:0007669"/>
    <property type="project" value="InterPro"/>
</dbReference>
<dbReference type="InterPro" id="IPR036640">
    <property type="entry name" value="ABC1_TM_sf"/>
</dbReference>
<dbReference type="InterPro" id="IPR050173">
    <property type="entry name" value="ABC_transporter_C-like"/>
</dbReference>
<dbReference type="PROSITE" id="PS50929">
    <property type="entry name" value="ABC_TM1F"/>
    <property type="match status" value="2"/>
</dbReference>
<dbReference type="PROSITE" id="PS50893">
    <property type="entry name" value="ABC_TRANSPORTER_2"/>
    <property type="match status" value="1"/>
</dbReference>
<dbReference type="Gene3D" id="3.40.50.300">
    <property type="entry name" value="P-loop containing nucleotide triphosphate hydrolases"/>
    <property type="match status" value="1"/>
</dbReference>
<feature type="domain" description="ABC transmembrane type-1" evidence="12">
    <location>
        <begin position="105"/>
        <end position="166"/>
    </location>
</feature>
<keyword evidence="5" id="KW-0677">Repeat</keyword>
<dbReference type="InterPro" id="IPR017871">
    <property type="entry name" value="ABC_transporter-like_CS"/>
</dbReference>
<proteinExistence type="inferred from homology"/>
<dbReference type="InterPro" id="IPR027417">
    <property type="entry name" value="P-loop_NTPase"/>
</dbReference>
<dbReference type="InterPro" id="IPR011527">
    <property type="entry name" value="ABC1_TM_dom"/>
</dbReference>
<dbReference type="Ensembl" id="ENSSPUT00000009841.1">
    <property type="protein sequence ID" value="ENSSPUP00000009222.1"/>
    <property type="gene ID" value="ENSSPUG00000007159.1"/>
</dbReference>
<reference evidence="13" key="2">
    <citation type="submission" date="2025-09" db="UniProtKB">
        <authorList>
            <consortium name="Ensembl"/>
        </authorList>
    </citation>
    <scope>IDENTIFICATION</scope>
</reference>
<evidence type="ECO:0000256" key="6">
    <source>
        <dbReference type="ARBA" id="ARBA00022741"/>
    </source>
</evidence>
<feature type="transmembrane region" description="Helical" evidence="10">
    <location>
        <begin position="73"/>
        <end position="96"/>
    </location>
</feature>
<protein>
    <recommendedName>
        <fullName evidence="15">MRP1 protein</fullName>
    </recommendedName>
</protein>
<feature type="domain" description="ABC transmembrane type-1" evidence="12">
    <location>
        <begin position="23"/>
        <end position="103"/>
    </location>
</feature>
<dbReference type="Proteomes" id="UP000694392">
    <property type="component" value="Unplaced"/>
</dbReference>
<dbReference type="Gene3D" id="1.20.1560.10">
    <property type="entry name" value="ABC transporter type 1, transmembrane domain"/>
    <property type="match status" value="2"/>
</dbReference>
<organism evidence="13 14">
    <name type="scientific">Sphenodon punctatus</name>
    <name type="common">Tuatara</name>
    <name type="synonym">Hatteria punctata</name>
    <dbReference type="NCBI Taxonomy" id="8508"/>
    <lineage>
        <taxon>Eukaryota</taxon>
        <taxon>Metazoa</taxon>
        <taxon>Chordata</taxon>
        <taxon>Craniata</taxon>
        <taxon>Vertebrata</taxon>
        <taxon>Euteleostomi</taxon>
        <taxon>Lepidosauria</taxon>
        <taxon>Sphenodontia</taxon>
        <taxon>Sphenodontidae</taxon>
        <taxon>Sphenodon</taxon>
    </lineage>
</organism>
<evidence type="ECO:0000256" key="2">
    <source>
        <dbReference type="ARBA" id="ARBA00009726"/>
    </source>
</evidence>
<evidence type="ECO:0000256" key="4">
    <source>
        <dbReference type="ARBA" id="ARBA00022692"/>
    </source>
</evidence>
<evidence type="ECO:0000256" key="3">
    <source>
        <dbReference type="ARBA" id="ARBA00022448"/>
    </source>
</evidence>
<dbReference type="GO" id="GO:0012505">
    <property type="term" value="C:endomembrane system"/>
    <property type="evidence" value="ECO:0007669"/>
    <property type="project" value="UniProtKB-SubCell"/>
</dbReference>
<evidence type="ECO:0000256" key="5">
    <source>
        <dbReference type="ARBA" id="ARBA00022737"/>
    </source>
</evidence>
<comment type="subcellular location">
    <subcellularLocation>
        <location evidence="1">Endomembrane system</location>
        <topology evidence="1">Multi-pass membrane protein</topology>
    </subcellularLocation>
</comment>
<dbReference type="GO" id="GO:0005524">
    <property type="term" value="F:ATP binding"/>
    <property type="evidence" value="ECO:0007669"/>
    <property type="project" value="UniProtKB-KW"/>
</dbReference>
<dbReference type="SMART" id="SM00382">
    <property type="entry name" value="AAA"/>
    <property type="match status" value="1"/>
</dbReference>
<evidence type="ECO:0000256" key="8">
    <source>
        <dbReference type="ARBA" id="ARBA00022989"/>
    </source>
</evidence>
<keyword evidence="9 10" id="KW-0472">Membrane</keyword>
<dbReference type="InterPro" id="IPR003439">
    <property type="entry name" value="ABC_transporter-like_ATP-bd"/>
</dbReference>
<feature type="domain" description="ABC transporter" evidence="11">
    <location>
        <begin position="199"/>
        <end position="431"/>
    </location>
</feature>
<evidence type="ECO:0000256" key="10">
    <source>
        <dbReference type="SAM" id="Phobius"/>
    </source>
</evidence>
<dbReference type="GO" id="GO:0016887">
    <property type="term" value="F:ATP hydrolysis activity"/>
    <property type="evidence" value="ECO:0007669"/>
    <property type="project" value="InterPro"/>
</dbReference>
<keyword evidence="4 10" id="KW-0812">Transmembrane</keyword>
<evidence type="ECO:0000256" key="9">
    <source>
        <dbReference type="ARBA" id="ARBA00023136"/>
    </source>
</evidence>
<keyword evidence="3" id="KW-0813">Transport</keyword>
<dbReference type="PROSITE" id="PS00211">
    <property type="entry name" value="ABC_TRANSPORTER_1"/>
    <property type="match status" value="1"/>
</dbReference>
<dbReference type="Pfam" id="PF00664">
    <property type="entry name" value="ABC_membrane"/>
    <property type="match status" value="1"/>
</dbReference>
<feature type="transmembrane region" description="Helical" evidence="10">
    <location>
        <begin position="137"/>
        <end position="158"/>
    </location>
</feature>
<feature type="transmembrane region" description="Helical" evidence="10">
    <location>
        <begin position="6"/>
        <end position="29"/>
    </location>
</feature>
<keyword evidence="6" id="KW-0547">Nucleotide-binding</keyword>
<dbReference type="FunFam" id="3.40.50.300:FF:000074">
    <property type="entry name" value="Multidrug resistance-associated protein 5 isoform 1"/>
    <property type="match status" value="1"/>
</dbReference>
<evidence type="ECO:0000259" key="11">
    <source>
        <dbReference type="PROSITE" id="PS50893"/>
    </source>
</evidence>
<sequence>PSPTLVIGKFASTVAVLLGGVVASHKLFLQLLQDVARSPMMLFEQTPVGNLLNRFSKDIDAIDSILPDKLKSLLGFLFNLVEIYIVIVVATPLALVPSLSLSLSACRWLAANLEFLGNSIVLFAALLAVISKPHLSPGIVGFSISYALQITGVLNWMVRSWTEMENNIVSVERVREYTKTPKEASIVLAAWPAQGKIEFRNYGLCYRPNLNLALKNISIRINGQEKIGIAGRTGAGKSSLATGLLRLVEGAEGKILIDGVDISQIGLHELRTKITIIPQDPVLFSGSLRMNLDPLNLYSDEDLWAALELTWLKSFVWDLPDRLDHECSERGENLSVGQKQLICLARALLRKAKILVLDEATAAVDLETDLQIQASLRIQFKECTVLTIAHRINTIMDYDRILVLENGQVAEFDTPEALIAQKGLFYGLVEESGLV</sequence>
<comment type="similarity">
    <text evidence="2">Belongs to the ABC transporter superfamily. ABCC family. Conjugate transporter (TC 3.A.1.208) subfamily.</text>
</comment>
<reference evidence="13" key="1">
    <citation type="submission" date="2025-08" db="UniProtKB">
        <authorList>
            <consortium name="Ensembl"/>
        </authorList>
    </citation>
    <scope>IDENTIFICATION</scope>
</reference>
<evidence type="ECO:0000256" key="1">
    <source>
        <dbReference type="ARBA" id="ARBA00004127"/>
    </source>
</evidence>
<dbReference type="SUPFAM" id="SSF90123">
    <property type="entry name" value="ABC transporter transmembrane region"/>
    <property type="match status" value="1"/>
</dbReference>
<dbReference type="CDD" id="cd03244">
    <property type="entry name" value="ABCC_MRP_domain2"/>
    <property type="match status" value="1"/>
</dbReference>
<dbReference type="GO" id="GO:0016020">
    <property type="term" value="C:membrane"/>
    <property type="evidence" value="ECO:0007669"/>
    <property type="project" value="InterPro"/>
</dbReference>
<evidence type="ECO:0000256" key="7">
    <source>
        <dbReference type="ARBA" id="ARBA00022840"/>
    </source>
</evidence>
<evidence type="ECO:0000259" key="12">
    <source>
        <dbReference type="PROSITE" id="PS50929"/>
    </source>
</evidence>
<dbReference type="SUPFAM" id="SSF52540">
    <property type="entry name" value="P-loop containing nucleoside triphosphate hydrolases"/>
    <property type="match status" value="1"/>
</dbReference>